<dbReference type="InterPro" id="IPR011971">
    <property type="entry name" value="CHP02284"/>
</dbReference>
<sequence length="159" mass="19011">MKTTREAAKEASHKQMVKHLQDLLDRNYDAEKGYKEAMEHTENISLKHFLRDQAALRNHFATEIDKMLHEINEHPQVGSERKGLGNLHQFWLNFTKTFSKPNDEKILEKSIKDEKEMIRHYEEKMRKFIFPVSIKERLMNHVGELRKRLSEVKILEDIE</sequence>
<protein>
    <recommendedName>
        <fullName evidence="1">DUF2383 domain-containing protein</fullName>
    </recommendedName>
</protein>
<dbReference type="KEGG" id="grs:C7S20_14295"/>
<dbReference type="InterPro" id="IPR009078">
    <property type="entry name" value="Ferritin-like_SF"/>
</dbReference>
<dbReference type="RefSeq" id="WP_107013114.1">
    <property type="nucleotide sequence ID" value="NZ_CP028136.1"/>
</dbReference>
<dbReference type="EMBL" id="CP028136">
    <property type="protein sequence ID" value="AVR46340.1"/>
    <property type="molecule type" value="Genomic_DNA"/>
</dbReference>
<proteinExistence type="predicted"/>
<accession>A0A2R3Z7U4</accession>
<dbReference type="InterPro" id="IPR012347">
    <property type="entry name" value="Ferritin-like"/>
</dbReference>
<gene>
    <name evidence="2" type="ORF">C7S20_14295</name>
</gene>
<dbReference type="SUPFAM" id="SSF47240">
    <property type="entry name" value="Ferritin-like"/>
    <property type="match status" value="1"/>
</dbReference>
<evidence type="ECO:0000313" key="2">
    <source>
        <dbReference type="EMBL" id="AVR46340.1"/>
    </source>
</evidence>
<dbReference type="OrthoDB" id="282393at2"/>
<dbReference type="NCBIfam" id="TIGR02284">
    <property type="entry name" value="PA2169 family four-helix-bundle protein"/>
    <property type="match status" value="1"/>
</dbReference>
<reference evidence="3" key="1">
    <citation type="submission" date="2018-03" db="EMBL/GenBank/DDBJ databases">
        <title>Gramella fulva sp. nov., isolated from a dry surface of tidal flat.</title>
        <authorList>
            <person name="Hwang S.H."/>
            <person name="Hwang W.M."/>
            <person name="Kang K."/>
            <person name="Ahn T.-Y."/>
        </authorList>
    </citation>
    <scope>NUCLEOTIDE SEQUENCE [LARGE SCALE GENOMIC DNA]</scope>
    <source>
        <strain evidence="3">SH35</strain>
    </source>
</reference>
<organism evidence="2 3">
    <name type="scientific">Christiangramia fulva</name>
    <dbReference type="NCBI Taxonomy" id="2126553"/>
    <lineage>
        <taxon>Bacteria</taxon>
        <taxon>Pseudomonadati</taxon>
        <taxon>Bacteroidota</taxon>
        <taxon>Flavobacteriia</taxon>
        <taxon>Flavobacteriales</taxon>
        <taxon>Flavobacteriaceae</taxon>
        <taxon>Christiangramia</taxon>
    </lineage>
</organism>
<dbReference type="Pfam" id="PF09537">
    <property type="entry name" value="DUF2383"/>
    <property type="match status" value="1"/>
</dbReference>
<dbReference type="Proteomes" id="UP000241507">
    <property type="component" value="Chromosome"/>
</dbReference>
<name>A0A2R3Z7U4_9FLAO</name>
<dbReference type="AlphaFoldDB" id="A0A2R3Z7U4"/>
<dbReference type="Gene3D" id="1.20.1260.10">
    <property type="match status" value="1"/>
</dbReference>
<evidence type="ECO:0000313" key="3">
    <source>
        <dbReference type="Proteomes" id="UP000241507"/>
    </source>
</evidence>
<keyword evidence="3" id="KW-1185">Reference proteome</keyword>
<feature type="domain" description="DUF2383" evidence="1">
    <location>
        <begin position="16"/>
        <end position="126"/>
    </location>
</feature>
<evidence type="ECO:0000259" key="1">
    <source>
        <dbReference type="Pfam" id="PF09537"/>
    </source>
</evidence>
<dbReference type="InterPro" id="IPR019052">
    <property type="entry name" value="DUF2383"/>
</dbReference>